<dbReference type="EMBL" id="CP042469">
    <property type="protein sequence ID" value="QOX63931.1"/>
    <property type="molecule type" value="Genomic_DNA"/>
</dbReference>
<organism evidence="1 2">
    <name type="scientific">Anoxybacterium hadale</name>
    <dbReference type="NCBI Taxonomy" id="3408580"/>
    <lineage>
        <taxon>Bacteria</taxon>
        <taxon>Bacillati</taxon>
        <taxon>Bacillota</taxon>
        <taxon>Clostridia</taxon>
        <taxon>Peptostreptococcales</taxon>
        <taxon>Anaerovoracaceae</taxon>
        <taxon>Anoxybacterium</taxon>
    </lineage>
</organism>
<sequence>MLTNYDELNDVQIDVLREIGNIGAGNAATALSTILDERVEISLPRVRITDFDTAVNALGGAETMTVGVLVNFSGEANGMIMFLLNMEDAKAIMSILIQDEGEDNGQLSELKLSAIKEIGNILGSSYINSISTLTGLTINISIPYIAIDMAGALMSVPIIEFGSVGDKVMFIEECFSAEENNLTSNIIMFAEIETLKIIMERLGLGI</sequence>
<reference evidence="1" key="1">
    <citation type="submission" date="2019-08" db="EMBL/GenBank/DDBJ databases">
        <title>Genome sequence of Clostridiales bacterium MT110.</title>
        <authorList>
            <person name="Cao J."/>
        </authorList>
    </citation>
    <scope>NUCLEOTIDE SEQUENCE</scope>
    <source>
        <strain evidence="1">MT110</strain>
    </source>
</reference>
<keyword evidence="2" id="KW-1185">Reference proteome</keyword>
<name>A0ACD1ACL7_9FIRM</name>
<dbReference type="Proteomes" id="UP000594014">
    <property type="component" value="Chromosome"/>
</dbReference>
<proteinExistence type="predicted"/>
<accession>A0ACD1ACL7</accession>
<evidence type="ECO:0000313" key="2">
    <source>
        <dbReference type="Proteomes" id="UP000594014"/>
    </source>
</evidence>
<evidence type="ECO:0000313" key="1">
    <source>
        <dbReference type="EMBL" id="QOX63931.1"/>
    </source>
</evidence>
<gene>
    <name evidence="1" type="ORF">FRZ06_11610</name>
</gene>
<protein>
    <submittedName>
        <fullName evidence="1">CheY-P-specific phosphatase CheC</fullName>
    </submittedName>
</protein>